<dbReference type="AlphaFoldDB" id="A0A9K3NXD9"/>
<comment type="caution">
    <text evidence="1">The sequence shown here is derived from an EMBL/GenBank/DDBJ whole genome shotgun (WGS) entry which is preliminary data.</text>
</comment>
<name>A0A9K3NXD9_HELAN</name>
<accession>A0A9K3NXD9</accession>
<evidence type="ECO:0000313" key="1">
    <source>
        <dbReference type="EMBL" id="KAF5815570.1"/>
    </source>
</evidence>
<dbReference type="Gramene" id="mRNA:HanXRQr2_Chr03g0124541">
    <property type="protein sequence ID" value="CDS:HanXRQr2_Chr03g0124541.1"/>
    <property type="gene ID" value="HanXRQr2_Chr03g0124541"/>
</dbReference>
<protein>
    <submittedName>
        <fullName evidence="1">Uncharacterized protein</fullName>
    </submittedName>
</protein>
<reference evidence="1" key="1">
    <citation type="journal article" date="2017" name="Nature">
        <title>The sunflower genome provides insights into oil metabolism, flowering and Asterid evolution.</title>
        <authorList>
            <person name="Badouin H."/>
            <person name="Gouzy J."/>
            <person name="Grassa C.J."/>
            <person name="Murat F."/>
            <person name="Staton S.E."/>
            <person name="Cottret L."/>
            <person name="Lelandais-Briere C."/>
            <person name="Owens G.L."/>
            <person name="Carrere S."/>
            <person name="Mayjonade B."/>
            <person name="Legrand L."/>
            <person name="Gill N."/>
            <person name="Kane N.C."/>
            <person name="Bowers J.E."/>
            <person name="Hubner S."/>
            <person name="Bellec A."/>
            <person name="Berard A."/>
            <person name="Berges H."/>
            <person name="Blanchet N."/>
            <person name="Boniface M.C."/>
            <person name="Brunel D."/>
            <person name="Catrice O."/>
            <person name="Chaidir N."/>
            <person name="Claudel C."/>
            <person name="Donnadieu C."/>
            <person name="Faraut T."/>
            <person name="Fievet G."/>
            <person name="Helmstetter N."/>
            <person name="King M."/>
            <person name="Knapp S.J."/>
            <person name="Lai Z."/>
            <person name="Le Paslier M.C."/>
            <person name="Lippi Y."/>
            <person name="Lorenzon L."/>
            <person name="Mandel J.R."/>
            <person name="Marage G."/>
            <person name="Marchand G."/>
            <person name="Marquand E."/>
            <person name="Bret-Mestries E."/>
            <person name="Morien E."/>
            <person name="Nambeesan S."/>
            <person name="Nguyen T."/>
            <person name="Pegot-Espagnet P."/>
            <person name="Pouilly N."/>
            <person name="Raftis F."/>
            <person name="Sallet E."/>
            <person name="Schiex T."/>
            <person name="Thomas J."/>
            <person name="Vandecasteele C."/>
            <person name="Vares D."/>
            <person name="Vear F."/>
            <person name="Vautrin S."/>
            <person name="Crespi M."/>
            <person name="Mangin B."/>
            <person name="Burke J.M."/>
            <person name="Salse J."/>
            <person name="Munos S."/>
            <person name="Vincourt P."/>
            <person name="Rieseberg L.H."/>
            <person name="Langlade N.B."/>
        </authorList>
    </citation>
    <scope>NUCLEOTIDE SEQUENCE</scope>
    <source>
        <tissue evidence="1">Leaves</tissue>
    </source>
</reference>
<proteinExistence type="predicted"/>
<evidence type="ECO:0000313" key="2">
    <source>
        <dbReference type="Proteomes" id="UP000215914"/>
    </source>
</evidence>
<gene>
    <name evidence="1" type="ORF">HanXRQr2_Chr03g0124541</name>
</gene>
<keyword evidence="2" id="KW-1185">Reference proteome</keyword>
<reference evidence="1" key="2">
    <citation type="submission" date="2020-06" db="EMBL/GenBank/DDBJ databases">
        <title>Helianthus annuus Genome sequencing and assembly Release 2.</title>
        <authorList>
            <person name="Gouzy J."/>
            <person name="Langlade N."/>
            <person name="Munos S."/>
        </authorList>
    </citation>
    <scope>NUCLEOTIDE SEQUENCE</scope>
    <source>
        <tissue evidence="1">Leaves</tissue>
    </source>
</reference>
<dbReference type="Proteomes" id="UP000215914">
    <property type="component" value="Unassembled WGS sequence"/>
</dbReference>
<dbReference type="EMBL" id="MNCJ02000318">
    <property type="protein sequence ID" value="KAF5815570.1"/>
    <property type="molecule type" value="Genomic_DNA"/>
</dbReference>
<sequence>MSNNFNNFIGSFLLSVTVFPNWRNASMPACAAIFAKQPRHTSNPNFSKTSLQSLYSASNKCLTANSKCLLQFAM</sequence>
<organism evidence="1 2">
    <name type="scientific">Helianthus annuus</name>
    <name type="common">Common sunflower</name>
    <dbReference type="NCBI Taxonomy" id="4232"/>
    <lineage>
        <taxon>Eukaryota</taxon>
        <taxon>Viridiplantae</taxon>
        <taxon>Streptophyta</taxon>
        <taxon>Embryophyta</taxon>
        <taxon>Tracheophyta</taxon>
        <taxon>Spermatophyta</taxon>
        <taxon>Magnoliopsida</taxon>
        <taxon>eudicotyledons</taxon>
        <taxon>Gunneridae</taxon>
        <taxon>Pentapetalae</taxon>
        <taxon>asterids</taxon>
        <taxon>campanulids</taxon>
        <taxon>Asterales</taxon>
        <taxon>Asteraceae</taxon>
        <taxon>Asteroideae</taxon>
        <taxon>Heliantheae alliance</taxon>
        <taxon>Heliantheae</taxon>
        <taxon>Helianthus</taxon>
    </lineage>
</organism>